<dbReference type="InterPro" id="IPR001543">
    <property type="entry name" value="FliN-like_C"/>
</dbReference>
<dbReference type="EMBL" id="WWCP01000025">
    <property type="protein sequence ID" value="MYM83931.1"/>
    <property type="molecule type" value="Genomic_DNA"/>
</dbReference>
<reference evidence="3 4" key="1">
    <citation type="submission" date="2019-12" db="EMBL/GenBank/DDBJ databases">
        <title>Novel species isolated from a subtropical stream in China.</title>
        <authorList>
            <person name="Lu H."/>
        </authorList>
    </citation>
    <scope>NUCLEOTIDE SEQUENCE [LARGE SCALE GENOMIC DNA]</scope>
    <source>
        <strain evidence="3 4">FT50W</strain>
    </source>
</reference>
<organism evidence="3 4">
    <name type="scientific">Duganella lactea</name>
    <dbReference type="NCBI Taxonomy" id="2692173"/>
    <lineage>
        <taxon>Bacteria</taxon>
        <taxon>Pseudomonadati</taxon>
        <taxon>Pseudomonadota</taxon>
        <taxon>Betaproteobacteria</taxon>
        <taxon>Burkholderiales</taxon>
        <taxon>Oxalobacteraceae</taxon>
        <taxon>Telluria group</taxon>
        <taxon>Duganella</taxon>
    </lineage>
</organism>
<evidence type="ECO:0000313" key="4">
    <source>
        <dbReference type="Proteomes" id="UP000474565"/>
    </source>
</evidence>
<dbReference type="RefSeq" id="WP_161020578.1">
    <property type="nucleotide sequence ID" value="NZ_WWCP01000025.1"/>
</dbReference>
<accession>A0A6L8MNR9</accession>
<feature type="domain" description="Flagellar motor switch protein FliN-like C-terminal" evidence="2">
    <location>
        <begin position="251"/>
        <end position="309"/>
    </location>
</feature>
<gene>
    <name evidence="3" type="ORF">GTP44_18495</name>
</gene>
<dbReference type="Pfam" id="PF01052">
    <property type="entry name" value="FliMN_C"/>
    <property type="match status" value="1"/>
</dbReference>
<feature type="compositionally biased region" description="Basic and acidic residues" evidence="1">
    <location>
        <begin position="103"/>
        <end position="121"/>
    </location>
</feature>
<comment type="caution">
    <text evidence="3">The sequence shown here is derived from an EMBL/GenBank/DDBJ whole genome shotgun (WGS) entry which is preliminary data.</text>
</comment>
<sequence length="316" mass="33962">MTTTKQTQHQVLDPCLLGRPVHLLHIFAAQLRDDLAQSMRLNMNRRYWGGFRVDDVAFSRLDGSETRGRWLSFAAPAGQIAFSMERKVLLSVLNYRYGSGGKSEPKSAPKADAAAGDHPEVKAEVKPEAAALVDESTVRVTATEERLAVVLGQQLCGTLAGRIELNLPASDKPAADGEGAAADTEFKPAPGSQPPKGTWVITVTVADVASGASGRYWFALDKPLMASVLRGLLRDRDTGKKIKSAAPLAQRLQVGLVGRLASKEVSLGSLYDLQVGDVIPISLSRADVLLEESRLFTAAVTEHKGKLCLTSFEDAE</sequence>
<evidence type="ECO:0000256" key="1">
    <source>
        <dbReference type="SAM" id="MobiDB-lite"/>
    </source>
</evidence>
<dbReference type="InterPro" id="IPR036429">
    <property type="entry name" value="SpoA-like_sf"/>
</dbReference>
<dbReference type="Proteomes" id="UP000474565">
    <property type="component" value="Unassembled WGS sequence"/>
</dbReference>
<protein>
    <recommendedName>
        <fullName evidence="2">Flagellar motor switch protein FliN-like C-terminal domain-containing protein</fullName>
    </recommendedName>
</protein>
<evidence type="ECO:0000259" key="2">
    <source>
        <dbReference type="Pfam" id="PF01052"/>
    </source>
</evidence>
<proteinExistence type="predicted"/>
<dbReference type="AlphaFoldDB" id="A0A6L8MNR9"/>
<dbReference type="SUPFAM" id="SSF101801">
    <property type="entry name" value="Surface presentation of antigens (SPOA)"/>
    <property type="match status" value="1"/>
</dbReference>
<evidence type="ECO:0000313" key="3">
    <source>
        <dbReference type="EMBL" id="MYM83931.1"/>
    </source>
</evidence>
<name>A0A6L8MNR9_9BURK</name>
<feature type="region of interest" description="Disordered" evidence="1">
    <location>
        <begin position="170"/>
        <end position="194"/>
    </location>
</feature>
<feature type="region of interest" description="Disordered" evidence="1">
    <location>
        <begin position="100"/>
        <end position="121"/>
    </location>
</feature>